<evidence type="ECO:0000313" key="2">
    <source>
        <dbReference type="EMBL" id="KAJ8982316.1"/>
    </source>
</evidence>
<evidence type="ECO:0000256" key="1">
    <source>
        <dbReference type="SAM" id="Phobius"/>
    </source>
</evidence>
<keyword evidence="3" id="KW-1185">Reference proteome</keyword>
<dbReference type="EMBL" id="JAPWTJ010000133">
    <property type="protein sequence ID" value="KAJ8982316.1"/>
    <property type="molecule type" value="Genomic_DNA"/>
</dbReference>
<feature type="transmembrane region" description="Helical" evidence="1">
    <location>
        <begin position="185"/>
        <end position="202"/>
    </location>
</feature>
<proteinExistence type="predicted"/>
<dbReference type="Pfam" id="PF07898">
    <property type="entry name" value="DUF1676"/>
    <property type="match status" value="1"/>
</dbReference>
<gene>
    <name evidence="2" type="ORF">NQ317_006661</name>
</gene>
<keyword evidence="1" id="KW-1133">Transmembrane helix</keyword>
<reference evidence="2" key="1">
    <citation type="journal article" date="2023" name="Insect Mol. Biol.">
        <title>Genome sequencing provides insights into the evolution of gene families encoding plant cell wall-degrading enzymes in longhorned beetles.</title>
        <authorList>
            <person name="Shin N.R."/>
            <person name="Okamura Y."/>
            <person name="Kirsch R."/>
            <person name="Pauchet Y."/>
        </authorList>
    </citation>
    <scope>NUCLEOTIDE SEQUENCE</scope>
    <source>
        <strain evidence="2">MMC_N1</strain>
    </source>
</reference>
<name>A0ABQ9JWW0_9CUCU</name>
<evidence type="ECO:0000313" key="3">
    <source>
        <dbReference type="Proteomes" id="UP001162164"/>
    </source>
</evidence>
<keyword evidence="1" id="KW-0812">Transmembrane</keyword>
<dbReference type="PANTHER" id="PTHR21879">
    <property type="entry name" value="FI03362P-RELATED-RELATED"/>
    <property type="match status" value="1"/>
</dbReference>
<organism evidence="2 3">
    <name type="scientific">Molorchus minor</name>
    <dbReference type="NCBI Taxonomy" id="1323400"/>
    <lineage>
        <taxon>Eukaryota</taxon>
        <taxon>Metazoa</taxon>
        <taxon>Ecdysozoa</taxon>
        <taxon>Arthropoda</taxon>
        <taxon>Hexapoda</taxon>
        <taxon>Insecta</taxon>
        <taxon>Pterygota</taxon>
        <taxon>Neoptera</taxon>
        <taxon>Endopterygota</taxon>
        <taxon>Coleoptera</taxon>
        <taxon>Polyphaga</taxon>
        <taxon>Cucujiformia</taxon>
        <taxon>Chrysomeloidea</taxon>
        <taxon>Cerambycidae</taxon>
        <taxon>Lamiinae</taxon>
        <taxon>Monochamini</taxon>
        <taxon>Molorchus</taxon>
    </lineage>
</organism>
<dbReference type="InterPro" id="IPR012464">
    <property type="entry name" value="DUF1676"/>
</dbReference>
<protein>
    <submittedName>
        <fullName evidence="2">Uncharacterized protein</fullName>
    </submittedName>
</protein>
<sequence>MHVATGWMFLSKTHYIAVLIAFLTINHDELRVLGNNRTTSANGIWWEAGKTTGLLLHGCLRLVSPEESPARLLIILRDCLKRKTLTACDRLLQRDVIELGEGVALVRFQRGNDTRYNRYVTIAFSATELFTEKSKINMEKQDWLSQISNKLLQLSRTHILKIHLKSLNGGFQFEGRGRHRKQNNMFSNLMMFGLVAAGLIVIPMGFQFLAILGGKALLLAKLALLLSSIQGLKKIATSNLNYGLYSAPYGQGQGPCKDCLNFDYEALDYGDVHFSVDFEDLAHRHYDRQWPHEDEGQGLPPITYTNYHNDLLHPRLD</sequence>
<dbReference type="Proteomes" id="UP001162164">
    <property type="component" value="Unassembled WGS sequence"/>
</dbReference>
<comment type="caution">
    <text evidence="2">The sequence shown here is derived from an EMBL/GenBank/DDBJ whole genome shotgun (WGS) entry which is preliminary data.</text>
</comment>
<accession>A0ABQ9JWW0</accession>
<keyword evidence="1" id="KW-0472">Membrane</keyword>
<dbReference type="PANTHER" id="PTHR21879:SF8">
    <property type="entry name" value="OSIRIS 23"/>
    <property type="match status" value="1"/>
</dbReference>
<feature type="transmembrane region" description="Helical" evidence="1">
    <location>
        <begin position="6"/>
        <end position="25"/>
    </location>
</feature>